<protein>
    <submittedName>
        <fullName evidence="2">Uncharacterized protein</fullName>
    </submittedName>
</protein>
<evidence type="ECO:0000313" key="2">
    <source>
        <dbReference type="EMBL" id="KAK4885428.1"/>
    </source>
</evidence>
<accession>A0AAN7PGI3</accession>
<feature type="compositionally biased region" description="Low complexity" evidence="1">
    <location>
        <begin position="602"/>
        <end position="613"/>
    </location>
</feature>
<name>A0AAN7PGI3_9COLE</name>
<reference evidence="3" key="1">
    <citation type="submission" date="2023-01" db="EMBL/GenBank/DDBJ databases">
        <title>Key to firefly adult light organ development and bioluminescence: homeobox transcription factors regulate luciferase expression and transportation to peroxisome.</title>
        <authorList>
            <person name="Fu X."/>
        </authorList>
    </citation>
    <scope>NUCLEOTIDE SEQUENCE [LARGE SCALE GENOMIC DNA]</scope>
</reference>
<feature type="compositionally biased region" description="Polar residues" evidence="1">
    <location>
        <begin position="625"/>
        <end position="636"/>
    </location>
</feature>
<feature type="compositionally biased region" description="Basic residues" evidence="1">
    <location>
        <begin position="640"/>
        <end position="650"/>
    </location>
</feature>
<organism evidence="2 3">
    <name type="scientific">Aquatica leii</name>
    <dbReference type="NCBI Taxonomy" id="1421715"/>
    <lineage>
        <taxon>Eukaryota</taxon>
        <taxon>Metazoa</taxon>
        <taxon>Ecdysozoa</taxon>
        <taxon>Arthropoda</taxon>
        <taxon>Hexapoda</taxon>
        <taxon>Insecta</taxon>
        <taxon>Pterygota</taxon>
        <taxon>Neoptera</taxon>
        <taxon>Endopterygota</taxon>
        <taxon>Coleoptera</taxon>
        <taxon>Polyphaga</taxon>
        <taxon>Elateriformia</taxon>
        <taxon>Elateroidea</taxon>
        <taxon>Lampyridae</taxon>
        <taxon>Luciolinae</taxon>
        <taxon>Aquatica</taxon>
    </lineage>
</organism>
<sequence>MEQMLRKCTEDKTAVLKGITTDNDSGYMSQNIESNSSADTSLDQRQIAITIPDVDIKEVFLNEDALLEKPSFIPKHSNLTLNEHKEFDHLYFMSALQDNYIINSSVTSQNTTFSGFDEDESGISNYSESIPIATPIIVNTSFIETLSESSKKKVSDKENDMNSLNISSNSKGNLEDEKKFVFDENDLNSIQIRMMDANNCDMSLFESFYSFVCKLYTKNETIPEEPSVSFINPSQLHFNQLNKQIENSPYKSSYLQLECSSSQTTTSTNIPVSTSSSTPIKQQVQSKAAVSPELFSDDDISETLAQDTPQVQALKDVMYTTQNDYNLLKKVRDSLGGVPPPPSVTISLITSREILEKVEKNFHLFTTKEDVNNKNKANVDTEGITLLVNCNECDTTTKAFPDVMNLRYHGLHHNRSKISEEFEHLCIKYTERCIGAETQSTCTAFGVNALSPSKRKIKYKKVVKSPGKRLSHLARRRITFSKDSLQSTTVNSSSCSFIGSRTRQIMVDARKYELLSRRKSPKKKSPRKTPAKSPRRKGNTPRSSSKKKYSSQFNPYAIEESLDALSSLSSSSSKASTTKRALFQSPSNKESSCNSLSLFNSDSNSSCSQHSASRTSRRALFISPKRNSPSKMTISSLYPARRKMTPKRALFKSPDKQSPSKVNEVCDKKRKRTDTEDVRSNKISKNTSGEASGLDSSNEIKSDTVVRATSSTTSTQDITQHRKKKLMWTVAEALRSQNIDLKHPQFKVYASVLARVIRHFLPNLFTNGPRPEGSTTESMLRIARQYVFAVTRGKTVDQIIREAQKNKSRIRRPSGYIGVDKVGDSVDLYQVKNKENILQDRVNIIGEMSSDKTLNKIRRSENVERIRRVINFGDDNEVINTSIR</sequence>
<keyword evidence="3" id="KW-1185">Reference proteome</keyword>
<evidence type="ECO:0000256" key="1">
    <source>
        <dbReference type="SAM" id="MobiDB-lite"/>
    </source>
</evidence>
<gene>
    <name evidence="2" type="ORF">RN001_001699</name>
</gene>
<feature type="compositionally biased region" description="Polar residues" evidence="1">
    <location>
        <begin position="681"/>
        <end position="697"/>
    </location>
</feature>
<dbReference type="EMBL" id="JARPUR010000001">
    <property type="protein sequence ID" value="KAK4885428.1"/>
    <property type="molecule type" value="Genomic_DNA"/>
</dbReference>
<evidence type="ECO:0000313" key="3">
    <source>
        <dbReference type="Proteomes" id="UP001353858"/>
    </source>
</evidence>
<feature type="region of interest" description="Disordered" evidence="1">
    <location>
        <begin position="513"/>
        <end position="551"/>
    </location>
</feature>
<dbReference type="Proteomes" id="UP001353858">
    <property type="component" value="Unassembled WGS sequence"/>
</dbReference>
<comment type="caution">
    <text evidence="2">The sequence shown here is derived from an EMBL/GenBank/DDBJ whole genome shotgun (WGS) entry which is preliminary data.</text>
</comment>
<dbReference type="AlphaFoldDB" id="A0AAN7PGI3"/>
<feature type="compositionally biased region" description="Basic residues" evidence="1">
    <location>
        <begin position="517"/>
        <end position="549"/>
    </location>
</feature>
<feature type="region of interest" description="Disordered" evidence="1">
    <location>
        <begin position="602"/>
        <end position="722"/>
    </location>
</feature>
<proteinExistence type="predicted"/>